<dbReference type="Pfam" id="PF00015">
    <property type="entry name" value="MCPsignal"/>
    <property type="match status" value="1"/>
</dbReference>
<dbReference type="InterPro" id="IPR051310">
    <property type="entry name" value="MCP_chemotaxis"/>
</dbReference>
<dbReference type="InterPro" id="IPR004089">
    <property type="entry name" value="MCPsignal_dom"/>
</dbReference>
<feature type="domain" description="Methyl-accepting transducer" evidence="5">
    <location>
        <begin position="322"/>
        <end position="551"/>
    </location>
</feature>
<dbReference type="PANTHER" id="PTHR43531">
    <property type="entry name" value="PROTEIN ICFG"/>
    <property type="match status" value="1"/>
</dbReference>
<evidence type="ECO:0000313" key="7">
    <source>
        <dbReference type="EMBL" id="MUB65394.1"/>
    </source>
</evidence>
<feature type="domain" description="HAMP" evidence="6">
    <location>
        <begin position="218"/>
        <end position="270"/>
    </location>
</feature>
<dbReference type="PROSITE" id="PS50885">
    <property type="entry name" value="HAMP"/>
    <property type="match status" value="1"/>
</dbReference>
<sequence length="597" mass="65018">MLENQENVSKMKNLKIGRKLFVTFFIIVAMFLATVFVAISGLNYSDERFSDFYEYSYPVSTTTLDIRRGLQTSVKALGLSMLTENPADVDRYITEVDEQMKTVENNFNYLIQTYRGDTSRLQEALSKLSDAKKYRIEIEELSAANKNKEATALFFDQYNPTILEVRELLTAMDESTKELAKDTYMIAHKSQTIVKLLAVAVSAIALFITFILSIRLSVSLKKPIAEIEKAAISMAKGYLDVEVSYESKDELGILAENMRRMITTLKTIINDLDYLMSKMADGDFAIKTKTEESYIGNFENLLLSIRRMNRKLTDALSQINASADQVNIGSDQVSATSQTLSDGASEQASAIEELATTINEISHHVDMTAQNAAEANAQTEKAGNEVNDCNTQMQELISAMNDISQRSSETSKIIKTIEDIAFQTNILALNAAVEAARAGEAGKGFAVVADEVRNLASKSAEASKNTAVLIEGTVTAVEKGTKLVNGTAESLQRVVESAQQVGGIVDKIAEAASQQTASVSQVTLGVNQIANVVQTNSATAEESAAASQELSGQAALLRELVAQFRLKQPDHTTAPVPSEIQSASPACLAAVVESDKY</sequence>
<dbReference type="SMART" id="SM00283">
    <property type="entry name" value="MA"/>
    <property type="match status" value="1"/>
</dbReference>
<dbReference type="InterPro" id="IPR003660">
    <property type="entry name" value="HAMP_dom"/>
</dbReference>
<dbReference type="Pfam" id="PF00672">
    <property type="entry name" value="HAMP"/>
    <property type="match status" value="1"/>
</dbReference>
<dbReference type="SMART" id="SM00304">
    <property type="entry name" value="HAMP"/>
    <property type="match status" value="2"/>
</dbReference>
<evidence type="ECO:0000259" key="6">
    <source>
        <dbReference type="PROSITE" id="PS50885"/>
    </source>
</evidence>
<accession>A0AAW9WLK9</accession>
<name>A0AAW9WLK9_9FIRM</name>
<organism evidence="7 8">
    <name type="scientific">Hungatella hathewayi</name>
    <dbReference type="NCBI Taxonomy" id="154046"/>
    <lineage>
        <taxon>Bacteria</taxon>
        <taxon>Bacillati</taxon>
        <taxon>Bacillota</taxon>
        <taxon>Clostridia</taxon>
        <taxon>Lachnospirales</taxon>
        <taxon>Lachnospiraceae</taxon>
        <taxon>Hungatella</taxon>
    </lineage>
</organism>
<dbReference type="PROSITE" id="PS50111">
    <property type="entry name" value="CHEMOTAXIS_TRANSDUC_2"/>
    <property type="match status" value="1"/>
</dbReference>
<proteinExistence type="inferred from homology"/>
<evidence type="ECO:0000256" key="1">
    <source>
        <dbReference type="ARBA" id="ARBA00022500"/>
    </source>
</evidence>
<dbReference type="GO" id="GO:0007165">
    <property type="term" value="P:signal transduction"/>
    <property type="evidence" value="ECO:0007669"/>
    <property type="project" value="UniProtKB-KW"/>
</dbReference>
<evidence type="ECO:0000256" key="3">
    <source>
        <dbReference type="PROSITE-ProRule" id="PRU00284"/>
    </source>
</evidence>
<comment type="caution">
    <text evidence="7">The sequence shown here is derived from an EMBL/GenBank/DDBJ whole genome shotgun (WGS) entry which is preliminary data.</text>
</comment>
<dbReference type="AlphaFoldDB" id="A0AAW9WLK9"/>
<evidence type="ECO:0000259" key="5">
    <source>
        <dbReference type="PROSITE" id="PS50111"/>
    </source>
</evidence>
<dbReference type="InterPro" id="IPR024478">
    <property type="entry name" value="HlyB_4HB_MCP"/>
</dbReference>
<evidence type="ECO:0000256" key="2">
    <source>
        <dbReference type="ARBA" id="ARBA00029447"/>
    </source>
</evidence>
<evidence type="ECO:0000256" key="4">
    <source>
        <dbReference type="SAM" id="Phobius"/>
    </source>
</evidence>
<keyword evidence="4" id="KW-1133">Transmembrane helix</keyword>
<dbReference type="CDD" id="cd11386">
    <property type="entry name" value="MCP_signal"/>
    <property type="match status" value="1"/>
</dbReference>
<dbReference type="SUPFAM" id="SSF58104">
    <property type="entry name" value="Methyl-accepting chemotaxis protein (MCP) signaling domain"/>
    <property type="match status" value="1"/>
</dbReference>
<keyword evidence="4" id="KW-0472">Membrane</keyword>
<protein>
    <submittedName>
        <fullName evidence="7">HAMP domain-containing protein</fullName>
    </submittedName>
</protein>
<comment type="similarity">
    <text evidence="2">Belongs to the methyl-accepting chemotaxis (MCP) protein family.</text>
</comment>
<dbReference type="Gene3D" id="1.10.287.950">
    <property type="entry name" value="Methyl-accepting chemotaxis protein"/>
    <property type="match status" value="1"/>
</dbReference>
<dbReference type="GO" id="GO:0006935">
    <property type="term" value="P:chemotaxis"/>
    <property type="evidence" value="ECO:0007669"/>
    <property type="project" value="UniProtKB-KW"/>
</dbReference>
<reference evidence="7 8" key="1">
    <citation type="submission" date="2019-09" db="EMBL/GenBank/DDBJ databases">
        <title>Draft genome sequencing of Hungatella hathewayi 123Y-2.</title>
        <authorList>
            <person name="Lv Q."/>
            <person name="Li S."/>
        </authorList>
    </citation>
    <scope>NUCLEOTIDE SEQUENCE [LARGE SCALE GENOMIC DNA]</scope>
    <source>
        <strain evidence="7 8">123Y-2</strain>
    </source>
</reference>
<dbReference type="Pfam" id="PF12729">
    <property type="entry name" value="4HB_MCP_1"/>
    <property type="match status" value="1"/>
</dbReference>
<keyword evidence="4" id="KW-0812">Transmembrane</keyword>
<dbReference type="EMBL" id="WNME01000015">
    <property type="protein sequence ID" value="MUB65394.1"/>
    <property type="molecule type" value="Genomic_DNA"/>
</dbReference>
<dbReference type="Gene3D" id="6.10.340.10">
    <property type="match status" value="1"/>
</dbReference>
<keyword evidence="1" id="KW-0145">Chemotaxis</keyword>
<dbReference type="Proteomes" id="UP000434223">
    <property type="component" value="Unassembled WGS sequence"/>
</dbReference>
<dbReference type="CDD" id="cd06225">
    <property type="entry name" value="HAMP"/>
    <property type="match status" value="1"/>
</dbReference>
<gene>
    <name evidence="7" type="ORF">GNE07_20440</name>
</gene>
<feature type="transmembrane region" description="Helical" evidence="4">
    <location>
        <begin position="20"/>
        <end position="42"/>
    </location>
</feature>
<keyword evidence="3" id="KW-0807">Transducer</keyword>
<dbReference type="PANTHER" id="PTHR43531:SF11">
    <property type="entry name" value="METHYL-ACCEPTING CHEMOTAXIS PROTEIN 3"/>
    <property type="match status" value="1"/>
</dbReference>
<feature type="transmembrane region" description="Helical" evidence="4">
    <location>
        <begin position="193"/>
        <end position="214"/>
    </location>
</feature>
<dbReference type="GO" id="GO:0004888">
    <property type="term" value="F:transmembrane signaling receptor activity"/>
    <property type="evidence" value="ECO:0007669"/>
    <property type="project" value="TreeGrafter"/>
</dbReference>
<dbReference type="GO" id="GO:0005886">
    <property type="term" value="C:plasma membrane"/>
    <property type="evidence" value="ECO:0007669"/>
    <property type="project" value="TreeGrafter"/>
</dbReference>
<evidence type="ECO:0000313" key="8">
    <source>
        <dbReference type="Proteomes" id="UP000434223"/>
    </source>
</evidence>